<evidence type="ECO:0000313" key="3">
    <source>
        <dbReference type="Proteomes" id="UP000568664"/>
    </source>
</evidence>
<keyword evidence="1" id="KW-0472">Membrane</keyword>
<keyword evidence="1" id="KW-0812">Transmembrane</keyword>
<comment type="caution">
    <text evidence="2">The sequence shown here is derived from an EMBL/GenBank/DDBJ whole genome shotgun (WGS) entry which is preliminary data.</text>
</comment>
<evidence type="ECO:0000313" key="2">
    <source>
        <dbReference type="EMBL" id="NMP31307.1"/>
    </source>
</evidence>
<reference evidence="2 3" key="1">
    <citation type="submission" date="2020-04" db="EMBL/GenBank/DDBJ databases">
        <title>Thalassotalea sp. M1531, isolated from the surface of marine red alga.</title>
        <authorList>
            <person name="Pang L."/>
            <person name="Lu D.-C."/>
        </authorList>
    </citation>
    <scope>NUCLEOTIDE SEQUENCE [LARGE SCALE GENOMIC DNA]</scope>
    <source>
        <strain evidence="2 3">M1531</strain>
    </source>
</reference>
<accession>A0A7Y0Q6Y4</accession>
<organism evidence="2 3">
    <name type="scientific">Thalassotalea algicola</name>
    <dbReference type="NCBI Taxonomy" id="2716224"/>
    <lineage>
        <taxon>Bacteria</taxon>
        <taxon>Pseudomonadati</taxon>
        <taxon>Pseudomonadota</taxon>
        <taxon>Gammaproteobacteria</taxon>
        <taxon>Alteromonadales</taxon>
        <taxon>Colwelliaceae</taxon>
        <taxon>Thalassotalea</taxon>
    </lineage>
</organism>
<sequence length="58" mass="6520">MALLVILLCVFAVVALMVVFGEKFGKPIDVKTQNKYSKWIMILVFASLFIALFKNLLA</sequence>
<keyword evidence="1" id="KW-1133">Transmembrane helix</keyword>
<gene>
    <name evidence="2" type="ORF">HII17_07015</name>
</gene>
<evidence type="ECO:0000256" key="1">
    <source>
        <dbReference type="SAM" id="Phobius"/>
    </source>
</evidence>
<dbReference type="EMBL" id="JABBXH010000002">
    <property type="protein sequence ID" value="NMP31307.1"/>
    <property type="molecule type" value="Genomic_DNA"/>
</dbReference>
<feature type="transmembrane region" description="Helical" evidence="1">
    <location>
        <begin position="37"/>
        <end position="57"/>
    </location>
</feature>
<name>A0A7Y0Q6Y4_9GAMM</name>
<keyword evidence="3" id="KW-1185">Reference proteome</keyword>
<protein>
    <submittedName>
        <fullName evidence="2">Uncharacterized protein</fullName>
    </submittedName>
</protein>
<dbReference type="RefSeq" id="WP_169074629.1">
    <property type="nucleotide sequence ID" value="NZ_JABBXH010000002.1"/>
</dbReference>
<dbReference type="AlphaFoldDB" id="A0A7Y0Q6Y4"/>
<dbReference type="Proteomes" id="UP000568664">
    <property type="component" value="Unassembled WGS sequence"/>
</dbReference>
<proteinExistence type="predicted"/>